<evidence type="ECO:0000313" key="3">
    <source>
        <dbReference type="Proteomes" id="UP001183824"/>
    </source>
</evidence>
<dbReference type="InterPro" id="IPR029062">
    <property type="entry name" value="Class_I_gatase-like"/>
</dbReference>
<accession>A0ABU2VEH9</accession>
<keyword evidence="3" id="KW-1185">Reference proteome</keyword>
<dbReference type="PANTHER" id="PTHR37947">
    <property type="entry name" value="BLL2462 PROTEIN"/>
    <property type="match status" value="1"/>
</dbReference>
<dbReference type="InterPro" id="IPR010768">
    <property type="entry name" value="GATase1-like"/>
</dbReference>
<protein>
    <submittedName>
        <fullName evidence="2">Glutamine amidotransferase</fullName>
    </submittedName>
</protein>
<dbReference type="SUPFAM" id="SSF52317">
    <property type="entry name" value="Class I glutamine amidotransferase-like"/>
    <property type="match status" value="1"/>
</dbReference>
<evidence type="ECO:0000313" key="2">
    <source>
        <dbReference type="EMBL" id="MDT0483571.1"/>
    </source>
</evidence>
<reference evidence="3" key="1">
    <citation type="submission" date="2023-07" db="EMBL/GenBank/DDBJ databases">
        <title>30 novel species of actinomycetes from the DSMZ collection.</title>
        <authorList>
            <person name="Nouioui I."/>
        </authorList>
    </citation>
    <scope>NUCLEOTIDE SEQUENCE [LARGE SCALE GENOMIC DNA]</scope>
    <source>
        <strain evidence="3">DSM 41640</strain>
    </source>
</reference>
<dbReference type="Pfam" id="PF07090">
    <property type="entry name" value="GATase1_like"/>
    <property type="match status" value="1"/>
</dbReference>
<keyword evidence="2" id="KW-0315">Glutamine amidotransferase</keyword>
<dbReference type="PANTHER" id="PTHR37947:SF1">
    <property type="entry name" value="BLL2462 PROTEIN"/>
    <property type="match status" value="1"/>
</dbReference>
<dbReference type="Gene3D" id="3.40.50.880">
    <property type="match status" value="1"/>
</dbReference>
<proteinExistence type="predicted"/>
<dbReference type="Proteomes" id="UP001183824">
    <property type="component" value="Unassembled WGS sequence"/>
</dbReference>
<dbReference type="EMBL" id="JAVREZ010000009">
    <property type="protein sequence ID" value="MDT0483571.1"/>
    <property type="molecule type" value="Genomic_DNA"/>
</dbReference>
<dbReference type="CDD" id="cd03143">
    <property type="entry name" value="A4_beta-galactosidase_middle_domain"/>
    <property type="match status" value="1"/>
</dbReference>
<comment type="caution">
    <text evidence="2">The sequence shown here is derived from an EMBL/GenBank/DDBJ whole genome shotgun (WGS) entry which is preliminary data.</text>
</comment>
<feature type="domain" description="Putative glutamine amidotransferase" evidence="1">
    <location>
        <begin position="4"/>
        <end position="245"/>
    </location>
</feature>
<dbReference type="RefSeq" id="WP_311716492.1">
    <property type="nucleotide sequence ID" value="NZ_JAVREZ010000009.1"/>
</dbReference>
<name>A0ABU2VEH9_9ACTN</name>
<evidence type="ECO:0000259" key="1">
    <source>
        <dbReference type="Pfam" id="PF07090"/>
    </source>
</evidence>
<gene>
    <name evidence="2" type="ORF">RNB18_25745</name>
</gene>
<sequence>MPHVLVVGESWFIHSVHQKGFDSFFTSEYVEGAQVFLDALRDRGHTVTYVPAHEIPSRLPATAEGLEPYDVVVISDVGANSFQLTPETFARSVPTPDRTELLRAYVERGGGLLMVGGYLTFTGIDAKARWGRTPLAAALPVGLLDRDDRVELPAGAPPRVVARHRVVDGLDGTWPDLLGLNEVTIRDGSELLVECAGHPLLAVGGYGAGRSAAFTSDLAPHWAPPAFLDWKGYPELWDRLVRWLAQAPVGEVD</sequence>
<organism evidence="2 3">
    <name type="scientific">Streptomyces doebereineriae</name>
    <dbReference type="NCBI Taxonomy" id="3075528"/>
    <lineage>
        <taxon>Bacteria</taxon>
        <taxon>Bacillati</taxon>
        <taxon>Actinomycetota</taxon>
        <taxon>Actinomycetes</taxon>
        <taxon>Kitasatosporales</taxon>
        <taxon>Streptomycetaceae</taxon>
        <taxon>Streptomyces</taxon>
    </lineage>
</organism>